<dbReference type="PANTHER" id="PTHR44314">
    <property type="entry name" value="CILIA- AND FLAGELLA-ASSOCIATED PROTEIN 70"/>
    <property type="match status" value="1"/>
</dbReference>
<dbReference type="VEuPathDB" id="FungiDB:SDRG_03709"/>
<evidence type="ECO:0000256" key="2">
    <source>
        <dbReference type="ARBA" id="ARBA00022803"/>
    </source>
</evidence>
<reference evidence="6 7" key="1">
    <citation type="submission" date="2012-04" db="EMBL/GenBank/DDBJ databases">
        <title>The Genome Sequence of Saprolegnia declina VS20.</title>
        <authorList>
            <consortium name="The Broad Institute Genome Sequencing Platform"/>
            <person name="Russ C."/>
            <person name="Nusbaum C."/>
            <person name="Tyler B."/>
            <person name="van West P."/>
            <person name="Dieguez-Uribeondo J."/>
            <person name="de Bruijn I."/>
            <person name="Tripathy S."/>
            <person name="Jiang R."/>
            <person name="Young S.K."/>
            <person name="Zeng Q."/>
            <person name="Gargeya S."/>
            <person name="Fitzgerald M."/>
            <person name="Haas B."/>
            <person name="Abouelleil A."/>
            <person name="Alvarado L."/>
            <person name="Arachchi H.M."/>
            <person name="Berlin A."/>
            <person name="Chapman S.B."/>
            <person name="Goldberg J."/>
            <person name="Griggs A."/>
            <person name="Gujja S."/>
            <person name="Hansen M."/>
            <person name="Howarth C."/>
            <person name="Imamovic A."/>
            <person name="Larimer J."/>
            <person name="McCowen C."/>
            <person name="Montmayeur A."/>
            <person name="Murphy C."/>
            <person name="Neiman D."/>
            <person name="Pearson M."/>
            <person name="Priest M."/>
            <person name="Roberts A."/>
            <person name="Saif S."/>
            <person name="Shea T."/>
            <person name="Sisk P."/>
            <person name="Sykes S."/>
            <person name="Wortman J."/>
            <person name="Nusbaum C."/>
            <person name="Birren B."/>
        </authorList>
    </citation>
    <scope>NUCLEOTIDE SEQUENCE [LARGE SCALE GENOMIC DNA]</scope>
    <source>
        <strain evidence="6 7">VS20</strain>
    </source>
</reference>
<keyword evidence="1" id="KW-0677">Repeat</keyword>
<dbReference type="PROSITE" id="PS50005">
    <property type="entry name" value="TPR"/>
    <property type="match status" value="1"/>
</dbReference>
<protein>
    <submittedName>
        <fullName evidence="6">Uncharacterized protein</fullName>
    </submittedName>
</protein>
<evidence type="ECO:0000313" key="7">
    <source>
        <dbReference type="Proteomes" id="UP000030762"/>
    </source>
</evidence>
<dbReference type="GO" id="GO:0070062">
    <property type="term" value="C:extracellular exosome"/>
    <property type="evidence" value="ECO:0007669"/>
    <property type="project" value="TreeGrafter"/>
</dbReference>
<dbReference type="SUPFAM" id="SSF48452">
    <property type="entry name" value="TPR-like"/>
    <property type="match status" value="2"/>
</dbReference>
<dbReference type="GO" id="GO:0003341">
    <property type="term" value="P:cilium movement"/>
    <property type="evidence" value="ECO:0007669"/>
    <property type="project" value="TreeGrafter"/>
</dbReference>
<dbReference type="InterPro" id="IPR052628">
    <property type="entry name" value="CFAP70"/>
</dbReference>
<dbReference type="GeneID" id="19944436"/>
<keyword evidence="2 3" id="KW-0802">TPR repeat</keyword>
<dbReference type="GO" id="GO:0031514">
    <property type="term" value="C:motile cilium"/>
    <property type="evidence" value="ECO:0007669"/>
    <property type="project" value="TreeGrafter"/>
</dbReference>
<dbReference type="AlphaFoldDB" id="T0QXF6"/>
<evidence type="ECO:0000256" key="4">
    <source>
        <dbReference type="SAM" id="Coils"/>
    </source>
</evidence>
<dbReference type="OMA" id="AAQNCAE"/>
<evidence type="ECO:0000313" key="6">
    <source>
        <dbReference type="EMBL" id="EQC38745.1"/>
    </source>
</evidence>
<dbReference type="InterPro" id="IPR011990">
    <property type="entry name" value="TPR-like_helical_dom_sf"/>
</dbReference>
<feature type="region of interest" description="Disordered" evidence="5">
    <location>
        <begin position="1043"/>
        <end position="1074"/>
    </location>
</feature>
<dbReference type="Proteomes" id="UP000030762">
    <property type="component" value="Unassembled WGS sequence"/>
</dbReference>
<dbReference type="PANTHER" id="PTHR44314:SF1">
    <property type="entry name" value="CILIA- AND FLAGELLA-ASSOCIATED PROTEIN 70"/>
    <property type="match status" value="1"/>
</dbReference>
<dbReference type="Pfam" id="PF13181">
    <property type="entry name" value="TPR_8"/>
    <property type="match status" value="1"/>
</dbReference>
<dbReference type="EMBL" id="JH767140">
    <property type="protein sequence ID" value="EQC38745.1"/>
    <property type="molecule type" value="Genomic_DNA"/>
</dbReference>
<feature type="repeat" description="TPR" evidence="3">
    <location>
        <begin position="612"/>
        <end position="645"/>
    </location>
</feature>
<gene>
    <name evidence="6" type="ORF">SDRG_03709</name>
</gene>
<sequence>MADEAPAPSPPSTPPPMGTFTIALGQLVLQGDAPPAESDAPPSFWCAVSVRSGKDLNTTWWYPASDEHKRKVATNVLQLSPASDSEPPVFGFAQASRPFELTDEGLVPALAKASVHVELYSGYTRERDTDVLLGAATYAFLPCLFVGVPSTSRLAFPTASVECTLAFDMSFVSYFHHIKVLAIASVQVHRLPTEWRPVLKDGDDPQKLCDENTTKCSVALKLPVALSSAMAEMTFVLDGRLSYDATATDPDAAWLVRFPLESPLIMPLDKEGTDALVDAIESGRLVTMSLTRTLGTDVWQATAQFALDAFLTPGTASITLCEPLRKGTAPARETLEEALAKAANNDEKKKAQAALNDYENLLTRIAGHAAIYVSAGSAASLEATVYPHALVPLPPVPLPPTKSMAEYIPPRPPLPAYQTHEATATMRKEVRKILAVLMKEYDGLFALPDDSDEYALSKEDRRHKLLFHLNANGIYFEFKEKLKKALVLVIRERYPAIVAAFPSHADPLGAAENGVRQAKTTFYAELYAYLMEEVHVVLNHVFCAAQSEESTMNLLEATTSVTPDVVRAQLQSLARLAWENEVNGHLPKAVTCHMDRIALSAKHAAGLGGYQADIWMDLALFHLRTGSYDKAADCLRDCIATDQQHIGAVQAYGALLCSYRDFDGADIVLKNGLLLLQDDSHAPPAIRARSHALLAIYYTTSGMDGTGNLRLHELMQALSTQKSAAFATPTAVCIDIAAYLSELRLDDLARVALELGAALRKPKTVYTSLMWSTERFVQASTQLHNGDLDGARASLQEAVAKDATLADAWYLQGVVCSRQSQLRDAITCFEYAVAHVTHLRHEYHLPLFLQLGALYMHHQQWTDAKSIFLTSVDEASNASSWLGVGVVCVRQEDWEGAEMALAEANILDNTNADVWGYLSLVCLHGPTPRPLQAEQALQQALRYNLGNPTLLREISNGFVALDKLEIAESLLRRSLRAQDSSLTRKTLADVLSAQNCAETALVEYQQALSSCESMEARADLLSRCVALLETLGRKEEALEYKAMASRQQEGAVSEGALLQSPPRDDESGAGPEDA</sequence>
<dbReference type="eggNOG" id="ENOG502QSJ2">
    <property type="taxonomic scope" value="Eukaryota"/>
</dbReference>
<accession>T0QXF6</accession>
<keyword evidence="4" id="KW-0175">Coiled coil</keyword>
<dbReference type="RefSeq" id="XP_008607569.1">
    <property type="nucleotide sequence ID" value="XM_008609347.1"/>
</dbReference>
<organism evidence="6 7">
    <name type="scientific">Saprolegnia diclina (strain VS20)</name>
    <dbReference type="NCBI Taxonomy" id="1156394"/>
    <lineage>
        <taxon>Eukaryota</taxon>
        <taxon>Sar</taxon>
        <taxon>Stramenopiles</taxon>
        <taxon>Oomycota</taxon>
        <taxon>Saprolegniomycetes</taxon>
        <taxon>Saprolegniales</taxon>
        <taxon>Saprolegniaceae</taxon>
        <taxon>Saprolegnia</taxon>
    </lineage>
</organism>
<evidence type="ECO:0000256" key="1">
    <source>
        <dbReference type="ARBA" id="ARBA00022737"/>
    </source>
</evidence>
<dbReference type="STRING" id="1156394.T0QXF6"/>
<dbReference type="Gene3D" id="1.25.40.10">
    <property type="entry name" value="Tetratricopeptide repeat domain"/>
    <property type="match status" value="3"/>
</dbReference>
<feature type="coiled-coil region" evidence="4">
    <location>
        <begin position="332"/>
        <end position="364"/>
    </location>
</feature>
<dbReference type="SMART" id="SM00028">
    <property type="entry name" value="TPR"/>
    <property type="match status" value="5"/>
</dbReference>
<evidence type="ECO:0000256" key="3">
    <source>
        <dbReference type="PROSITE-ProRule" id="PRU00339"/>
    </source>
</evidence>
<evidence type="ECO:0000256" key="5">
    <source>
        <dbReference type="SAM" id="MobiDB-lite"/>
    </source>
</evidence>
<dbReference type="InterPro" id="IPR019734">
    <property type="entry name" value="TPR_rpt"/>
</dbReference>
<dbReference type="InParanoid" id="T0QXF6"/>
<proteinExistence type="predicted"/>
<keyword evidence="7" id="KW-1185">Reference proteome</keyword>
<dbReference type="GO" id="GO:0060271">
    <property type="term" value="P:cilium assembly"/>
    <property type="evidence" value="ECO:0007669"/>
    <property type="project" value="TreeGrafter"/>
</dbReference>
<name>T0QXF6_SAPDV</name>
<dbReference type="OrthoDB" id="10262375at2759"/>